<dbReference type="Gene3D" id="2.30.130.30">
    <property type="entry name" value="Hypothetical protein"/>
    <property type="match status" value="1"/>
</dbReference>
<reference evidence="1 2" key="1">
    <citation type="journal article" date="2019" name="Int. J. Syst. Evol. Microbiol.">
        <title>The Global Catalogue of Microorganisms (GCM) 10K type strain sequencing project: providing services to taxonomists for standard genome sequencing and annotation.</title>
        <authorList>
            <consortium name="The Broad Institute Genomics Platform"/>
            <consortium name="The Broad Institute Genome Sequencing Center for Infectious Disease"/>
            <person name="Wu L."/>
            <person name="Ma J."/>
        </authorList>
    </citation>
    <scope>NUCLEOTIDE SEQUENCE [LARGE SCALE GENOMIC DNA]</scope>
    <source>
        <strain evidence="1 2">JCM 14322</strain>
    </source>
</reference>
<dbReference type="SUPFAM" id="SSF88697">
    <property type="entry name" value="PUA domain-like"/>
    <property type="match status" value="1"/>
</dbReference>
<organism evidence="1 2">
    <name type="scientific">Agromyces neolithicus</name>
    <dbReference type="NCBI Taxonomy" id="269420"/>
    <lineage>
        <taxon>Bacteria</taxon>
        <taxon>Bacillati</taxon>
        <taxon>Actinomycetota</taxon>
        <taxon>Actinomycetes</taxon>
        <taxon>Micrococcales</taxon>
        <taxon>Microbacteriaceae</taxon>
        <taxon>Agromyces</taxon>
    </lineage>
</organism>
<sequence length="168" mass="18983">MTYVLMSIQPRFAEAILRGEKTHELRRRFPGSLTGATVYVYASTPTRAVIGSFRIASVERRPRWLVARTRRLATTLTSEEIHTYLAGLQHGVLIEVAEQRRFTHTVPLADLRQFDVEPPQSYRFLSTDVRDELEAVGGMVPRSTLCAVRPPRRREGPAGEHRVMAAAV</sequence>
<evidence type="ECO:0000313" key="1">
    <source>
        <dbReference type="EMBL" id="GAA1817915.1"/>
    </source>
</evidence>
<evidence type="ECO:0000313" key="2">
    <source>
        <dbReference type="Proteomes" id="UP001500002"/>
    </source>
</evidence>
<dbReference type="InterPro" id="IPR015947">
    <property type="entry name" value="PUA-like_sf"/>
</dbReference>
<accession>A0ABN2MAT6</accession>
<dbReference type="EMBL" id="BAAANJ010000016">
    <property type="protein sequence ID" value="GAA1817915.1"/>
    <property type="molecule type" value="Genomic_DNA"/>
</dbReference>
<keyword evidence="2" id="KW-1185">Reference proteome</keyword>
<dbReference type="Proteomes" id="UP001500002">
    <property type="component" value="Unassembled WGS sequence"/>
</dbReference>
<dbReference type="RefSeq" id="WP_344297137.1">
    <property type="nucleotide sequence ID" value="NZ_BAAANJ010000016.1"/>
</dbReference>
<proteinExistence type="predicted"/>
<evidence type="ECO:0008006" key="3">
    <source>
        <dbReference type="Google" id="ProtNLM"/>
    </source>
</evidence>
<gene>
    <name evidence="1" type="ORF">GCM10009749_30010</name>
</gene>
<name>A0ABN2MAT6_9MICO</name>
<protein>
    <recommendedName>
        <fullName evidence="3">ASCH domain-containing protein</fullName>
    </recommendedName>
</protein>
<comment type="caution">
    <text evidence="1">The sequence shown here is derived from an EMBL/GenBank/DDBJ whole genome shotgun (WGS) entry which is preliminary data.</text>
</comment>